<reference evidence="2 3" key="1">
    <citation type="submission" date="2021-03" db="EMBL/GenBank/DDBJ databases">
        <title>Complete genome of Streptomyces formicae strain 1H-GS9 (DSM 100524).</title>
        <authorList>
            <person name="Atanasov K.E."/>
            <person name="Altabella T."/>
            <person name="Ferrer A."/>
        </authorList>
    </citation>
    <scope>NUCLEOTIDE SEQUENCE [LARGE SCALE GENOMIC DNA]</scope>
    <source>
        <strain evidence="2 3">1H-GS9</strain>
    </source>
</reference>
<proteinExistence type="predicted"/>
<dbReference type="RefSeq" id="WP_242332715.1">
    <property type="nucleotide sequence ID" value="NZ_CP071872.1"/>
</dbReference>
<dbReference type="Proteomes" id="UP000828924">
    <property type="component" value="Chromosome"/>
</dbReference>
<evidence type="ECO:0000313" key="3">
    <source>
        <dbReference type="Proteomes" id="UP000828924"/>
    </source>
</evidence>
<keyword evidence="3" id="KW-1185">Reference proteome</keyword>
<gene>
    <name evidence="2" type="ORF">J4032_22115</name>
</gene>
<protein>
    <submittedName>
        <fullName evidence="2">Uncharacterized protein</fullName>
    </submittedName>
</protein>
<sequence length="99" mass="10877">MAADQTPDVPGPVLNLLAAISETLEVPSPALDRDAEVAYRLLVEDRIRVVQATIRDVLAGNAKLGIAWEANYLRKRAAERPPTYRTSAQALDELREGRP</sequence>
<accession>A0ABY3WQQ3</accession>
<evidence type="ECO:0000256" key="1">
    <source>
        <dbReference type="SAM" id="MobiDB-lite"/>
    </source>
</evidence>
<feature type="region of interest" description="Disordered" evidence="1">
    <location>
        <begin position="79"/>
        <end position="99"/>
    </location>
</feature>
<dbReference type="EMBL" id="CP071872">
    <property type="protein sequence ID" value="UNM13794.1"/>
    <property type="molecule type" value="Genomic_DNA"/>
</dbReference>
<name>A0ABY3WQQ3_9ACTN</name>
<evidence type="ECO:0000313" key="2">
    <source>
        <dbReference type="EMBL" id="UNM13794.1"/>
    </source>
</evidence>
<organism evidence="2 3">
    <name type="scientific">Streptomyces formicae</name>
    <dbReference type="NCBI Taxonomy" id="1616117"/>
    <lineage>
        <taxon>Bacteria</taxon>
        <taxon>Bacillati</taxon>
        <taxon>Actinomycetota</taxon>
        <taxon>Actinomycetes</taxon>
        <taxon>Kitasatosporales</taxon>
        <taxon>Streptomycetaceae</taxon>
        <taxon>Streptomyces</taxon>
    </lineage>
</organism>